<dbReference type="Proteomes" id="UP000533080">
    <property type="component" value="Unassembled WGS sequence"/>
</dbReference>
<sequence>MDHTVALFSLHQRARDGTLRWSTFQPQPVVNGPQPMTLEAWGRHYNTRRPHQALDWKTPAEVRAEKLASPPCARSHSSTSPTRRSHPPISVGARVLTARGTLPRRL</sequence>
<dbReference type="SUPFAM" id="SSF53098">
    <property type="entry name" value="Ribonuclease H-like"/>
    <property type="match status" value="1"/>
</dbReference>
<name>A0A7Y4IQ29_MYXXA</name>
<proteinExistence type="predicted"/>
<dbReference type="InterPro" id="IPR001584">
    <property type="entry name" value="Integrase_cat-core"/>
</dbReference>
<reference evidence="3 4" key="1">
    <citation type="submission" date="2020-05" db="EMBL/GenBank/DDBJ databases">
        <authorList>
            <person name="Whitworth D."/>
        </authorList>
    </citation>
    <scope>NUCLEOTIDE SEQUENCE [LARGE SCALE GENOMIC DNA]</scope>
    <source>
        <strain evidence="3 4">AM005</strain>
    </source>
</reference>
<feature type="domain" description="Integrase catalytic" evidence="2">
    <location>
        <begin position="37"/>
        <end position="59"/>
    </location>
</feature>
<dbReference type="EMBL" id="JABFNT010000185">
    <property type="protein sequence ID" value="NOJ83343.1"/>
    <property type="molecule type" value="Genomic_DNA"/>
</dbReference>
<feature type="region of interest" description="Disordered" evidence="1">
    <location>
        <begin position="64"/>
        <end position="106"/>
    </location>
</feature>
<dbReference type="Pfam" id="PF13683">
    <property type="entry name" value="rve_3"/>
    <property type="match status" value="1"/>
</dbReference>
<evidence type="ECO:0000313" key="3">
    <source>
        <dbReference type="EMBL" id="NOJ83343.1"/>
    </source>
</evidence>
<evidence type="ECO:0000256" key="1">
    <source>
        <dbReference type="SAM" id="MobiDB-lite"/>
    </source>
</evidence>
<protein>
    <submittedName>
        <fullName evidence="3">Transposase</fullName>
    </submittedName>
</protein>
<comment type="caution">
    <text evidence="3">The sequence shown here is derived from an EMBL/GenBank/DDBJ whole genome shotgun (WGS) entry which is preliminary data.</text>
</comment>
<accession>A0A7Y4IQ29</accession>
<organism evidence="3 4">
    <name type="scientific">Myxococcus xanthus</name>
    <dbReference type="NCBI Taxonomy" id="34"/>
    <lineage>
        <taxon>Bacteria</taxon>
        <taxon>Pseudomonadati</taxon>
        <taxon>Myxococcota</taxon>
        <taxon>Myxococcia</taxon>
        <taxon>Myxococcales</taxon>
        <taxon>Cystobacterineae</taxon>
        <taxon>Myxococcaceae</taxon>
        <taxon>Myxococcus</taxon>
    </lineage>
</organism>
<dbReference type="GO" id="GO:0015074">
    <property type="term" value="P:DNA integration"/>
    <property type="evidence" value="ECO:0007669"/>
    <property type="project" value="InterPro"/>
</dbReference>
<gene>
    <name evidence="3" type="ORF">HNV28_34380</name>
</gene>
<evidence type="ECO:0000313" key="4">
    <source>
        <dbReference type="Proteomes" id="UP000533080"/>
    </source>
</evidence>
<dbReference type="InterPro" id="IPR012337">
    <property type="entry name" value="RNaseH-like_sf"/>
</dbReference>
<evidence type="ECO:0000259" key="2">
    <source>
        <dbReference type="Pfam" id="PF13683"/>
    </source>
</evidence>
<dbReference type="AlphaFoldDB" id="A0A7Y4IQ29"/>